<feature type="compositionally biased region" description="Polar residues" evidence="1">
    <location>
        <begin position="82"/>
        <end position="111"/>
    </location>
</feature>
<dbReference type="OrthoDB" id="4026747at2759"/>
<feature type="region of interest" description="Disordered" evidence="1">
    <location>
        <begin position="249"/>
        <end position="298"/>
    </location>
</feature>
<proteinExistence type="predicted"/>
<feature type="compositionally biased region" description="Polar residues" evidence="1">
    <location>
        <begin position="501"/>
        <end position="510"/>
    </location>
</feature>
<dbReference type="EMBL" id="CR382133">
    <property type="protein sequence ID" value="CAG84624.2"/>
    <property type="molecule type" value="Genomic_DNA"/>
</dbReference>
<feature type="region of interest" description="Disordered" evidence="1">
    <location>
        <begin position="658"/>
        <end position="744"/>
    </location>
</feature>
<feature type="compositionally biased region" description="Acidic residues" evidence="1">
    <location>
        <begin position="116"/>
        <end position="129"/>
    </location>
</feature>
<reference evidence="2 3" key="1">
    <citation type="journal article" date="2004" name="Nature">
        <title>Genome evolution in yeasts.</title>
        <authorList>
            <consortium name="Genolevures"/>
            <person name="Dujon B."/>
            <person name="Sherman D."/>
            <person name="Fischer G."/>
            <person name="Durrens P."/>
            <person name="Casaregola S."/>
            <person name="Lafontaine I."/>
            <person name="de Montigny J."/>
            <person name="Marck C."/>
            <person name="Neuveglise C."/>
            <person name="Talla E."/>
            <person name="Goffard N."/>
            <person name="Frangeul L."/>
            <person name="Aigle M."/>
            <person name="Anthouard V."/>
            <person name="Babour A."/>
            <person name="Barbe V."/>
            <person name="Barnay S."/>
            <person name="Blanchin S."/>
            <person name="Beckerich J.M."/>
            <person name="Beyne E."/>
            <person name="Bleykasten C."/>
            <person name="Boisrame A."/>
            <person name="Boyer J."/>
            <person name="Cattolico L."/>
            <person name="Confanioleri F."/>
            <person name="de Daruvar A."/>
            <person name="Despons L."/>
            <person name="Fabre E."/>
            <person name="Fairhead C."/>
            <person name="Ferry-Dumazet H."/>
            <person name="Groppi A."/>
            <person name="Hantraye F."/>
            <person name="Hennequin C."/>
            <person name="Jauniaux N."/>
            <person name="Joyet P."/>
            <person name="Kachouri R."/>
            <person name="Kerrest A."/>
            <person name="Koszul R."/>
            <person name="Lemaire M."/>
            <person name="Lesur I."/>
            <person name="Ma L."/>
            <person name="Muller H."/>
            <person name="Nicaud J.M."/>
            <person name="Nikolski M."/>
            <person name="Oztas S."/>
            <person name="Ozier-Kalogeropoulos O."/>
            <person name="Pellenz S."/>
            <person name="Potier S."/>
            <person name="Richard G.F."/>
            <person name="Straub M.L."/>
            <person name="Suleau A."/>
            <person name="Swennene D."/>
            <person name="Tekaia F."/>
            <person name="Wesolowski-Louvel M."/>
            <person name="Westhof E."/>
            <person name="Wirth B."/>
            <person name="Zeniou-Meyer M."/>
            <person name="Zivanovic I."/>
            <person name="Bolotin-Fukuhara M."/>
            <person name="Thierry A."/>
            <person name="Bouchier C."/>
            <person name="Caudron B."/>
            <person name="Scarpelli C."/>
            <person name="Gaillardin C."/>
            <person name="Weissenbach J."/>
            <person name="Wincker P."/>
            <person name="Souciet J.L."/>
        </authorList>
    </citation>
    <scope>NUCLEOTIDE SEQUENCE [LARGE SCALE GENOMIC DNA]</scope>
    <source>
        <strain evidence="3">ATCC 36239 / CBS 767 / BCRC 21394 / JCM 1990 / NBRC 0083 / IGC 2968</strain>
    </source>
</reference>
<dbReference type="Proteomes" id="UP000000599">
    <property type="component" value="Chromosome A"/>
</dbReference>
<keyword evidence="3" id="KW-1185">Reference proteome</keyword>
<feature type="compositionally biased region" description="Low complexity" evidence="1">
    <location>
        <begin position="259"/>
        <end position="272"/>
    </location>
</feature>
<evidence type="ECO:0000256" key="1">
    <source>
        <dbReference type="SAM" id="MobiDB-lite"/>
    </source>
</evidence>
<organism evidence="2 3">
    <name type="scientific">Debaryomyces hansenii (strain ATCC 36239 / CBS 767 / BCRC 21394 / JCM 1990 / NBRC 0083 / IGC 2968)</name>
    <name type="common">Yeast</name>
    <name type="synonym">Torulaspora hansenii</name>
    <dbReference type="NCBI Taxonomy" id="284592"/>
    <lineage>
        <taxon>Eukaryota</taxon>
        <taxon>Fungi</taxon>
        <taxon>Dikarya</taxon>
        <taxon>Ascomycota</taxon>
        <taxon>Saccharomycotina</taxon>
        <taxon>Pichiomycetes</taxon>
        <taxon>Debaryomycetaceae</taxon>
        <taxon>Debaryomyces</taxon>
    </lineage>
</organism>
<feature type="compositionally biased region" description="Low complexity" evidence="1">
    <location>
        <begin position="686"/>
        <end position="703"/>
    </location>
</feature>
<dbReference type="KEGG" id="dha:DEHA2A07766g"/>
<dbReference type="InParanoid" id="Q6BYQ1"/>
<feature type="compositionally biased region" description="Low complexity" evidence="1">
    <location>
        <begin position="596"/>
        <end position="611"/>
    </location>
</feature>
<feature type="compositionally biased region" description="Basic and acidic residues" evidence="1">
    <location>
        <begin position="711"/>
        <end position="721"/>
    </location>
</feature>
<evidence type="ECO:0000313" key="2">
    <source>
        <dbReference type="EMBL" id="CAG84624.2"/>
    </source>
</evidence>
<dbReference type="RefSeq" id="XP_456668.2">
    <property type="nucleotide sequence ID" value="XM_456668.1"/>
</dbReference>
<feature type="region of interest" description="Disordered" evidence="1">
    <location>
        <begin position="312"/>
        <end position="408"/>
    </location>
</feature>
<feature type="compositionally biased region" description="Basic and acidic residues" evidence="1">
    <location>
        <begin position="660"/>
        <end position="672"/>
    </location>
</feature>
<dbReference type="eggNOG" id="ENOG502RPYY">
    <property type="taxonomic scope" value="Eukaryota"/>
</dbReference>
<sequence>MGMGSTTIDLSVDYDTQCGESLYKLWKITNNQIRCPKISSTERLSNRSWRMLNQKVLLNNEANSDVMKDLYVDSLSDLKPKSSQFLSSRPSLFSNTSKSTLFSHSSKNSSVGEKNEIEEIENGSEDVSDISDISDILEEDDYASSDSDEQDKKVNESNIQKINTYDQPEPNFAFGYFPPQLDIQNKEAEIKPPLNRSKTSFVRGFSPNHISVASSCSKSKESLSLSAKKDINADGVDENMCRTNRNIFYIANSPSPPENNDTNRNSINSNRNGSHKPVNESSPLLSKTGGSFDNVSPSKIKRQDSLFNNLQEQNNQVNSNDDDYLSTDISEEDDDDSSDEDQSDVENDAKNTICESTSNNNPFSDDFDDQPGNMNESPDTAAKKKSQTHDSDMIIKDHGKSNDNDSEWLSISSEDEKNYEPIPHEKLVFDKRLNPMSNNSSMSTDIIPIQDNEKRGSSPPISKPRSLLSSLFLNEMASSSSTSSFSTTNAKPLLKRSSTTGIITIDQTNHGSNKGNSNKKSNKINRPSILFSRKHTSLTDISKNYPHYQNDLVQKHILNDYTNDQDNEDNEDDFSGKQKSIVGVSDFNVTTKATDISNTNSINNDNSNTKVNDNEHNDNITLASSLNKYSDSLSNNSIKSLLSRSSLNLSQLFNSKNKSKKDLNVSTEKQESLKPTSRNPGSSQGSDCSKSLSPSLLPMSPNSRTASTQKQKLDPYFKDRAGVNSNSNFNSTTSAVTNPDPNLKVDPHPIAKSESNLTTNSEDNINVNNPRSIKLSPKSTRRSMLSTELSKSLKESILIDYKLGKIPLPLKVINDGDFVNKNSDTSECLDDYHLRGW</sequence>
<feature type="region of interest" description="Disordered" evidence="1">
    <location>
        <begin position="82"/>
        <end position="130"/>
    </location>
</feature>
<feature type="region of interest" description="Disordered" evidence="1">
    <location>
        <begin position="596"/>
        <end position="616"/>
    </location>
</feature>
<feature type="compositionally biased region" description="Low complexity" evidence="1">
    <location>
        <begin position="724"/>
        <end position="734"/>
    </location>
</feature>
<dbReference type="OMA" id="NTICEST"/>
<feature type="compositionally biased region" description="Polar residues" evidence="1">
    <location>
        <begin position="279"/>
        <end position="297"/>
    </location>
</feature>
<dbReference type="VEuPathDB" id="FungiDB:DEHA2A07766g"/>
<dbReference type="HOGENOM" id="CLU_390342_0_0_1"/>
<dbReference type="AlphaFoldDB" id="Q6BYQ1"/>
<name>Q6BYQ1_DEBHA</name>
<feature type="region of interest" description="Disordered" evidence="1">
    <location>
        <begin position="501"/>
        <end position="529"/>
    </location>
</feature>
<gene>
    <name evidence="2" type="ordered locus">DEHA2A07766g</name>
</gene>
<feature type="compositionally biased region" description="Basic and acidic residues" evidence="1">
    <location>
        <begin position="387"/>
        <end position="403"/>
    </location>
</feature>
<accession>Q6BYQ1</accession>
<dbReference type="GeneID" id="2899645"/>
<protein>
    <submittedName>
        <fullName evidence="2">DEHA2A07766p</fullName>
    </submittedName>
</protein>
<evidence type="ECO:0000313" key="3">
    <source>
        <dbReference type="Proteomes" id="UP000000599"/>
    </source>
</evidence>
<feature type="region of interest" description="Disordered" evidence="1">
    <location>
        <begin position="434"/>
        <end position="463"/>
    </location>
</feature>
<feature type="compositionally biased region" description="Acidic residues" evidence="1">
    <location>
        <begin position="320"/>
        <end position="346"/>
    </location>
</feature>
<feature type="compositionally biased region" description="Polar residues" evidence="1">
    <location>
        <begin position="673"/>
        <end position="685"/>
    </location>
</feature>
<feature type="compositionally biased region" description="Polar residues" evidence="1">
    <location>
        <begin position="435"/>
        <end position="444"/>
    </location>
</feature>